<sequence>MTDPTWTPSKQRSLSFLLINQSISSLWHSLDSHHTTHLHHLIHSPSFSFHVILSSFRSQRASTIIHVKLTFSRNHVTTAFSAETAHRHSLSPFVTKSMCTSSPSSFETSFFAFLLTIQF</sequence>
<protein>
    <submittedName>
        <fullName evidence="1">Uncharacterized protein</fullName>
    </submittedName>
</protein>
<comment type="caution">
    <text evidence="1">The sequence shown here is derived from an EMBL/GenBank/DDBJ whole genome shotgun (WGS) entry which is preliminary data.</text>
</comment>
<organism evidence="1 2">
    <name type="scientific">Blattamonas nauphoetae</name>
    <dbReference type="NCBI Taxonomy" id="2049346"/>
    <lineage>
        <taxon>Eukaryota</taxon>
        <taxon>Metamonada</taxon>
        <taxon>Preaxostyla</taxon>
        <taxon>Oxymonadida</taxon>
        <taxon>Blattamonas</taxon>
    </lineage>
</organism>
<reference evidence="1 2" key="1">
    <citation type="journal article" date="2022" name="bioRxiv">
        <title>Genomics of Preaxostyla Flagellates Illuminates Evolutionary Transitions and the Path Towards Mitochondrial Loss.</title>
        <authorList>
            <person name="Novak L.V.F."/>
            <person name="Treitli S.C."/>
            <person name="Pyrih J."/>
            <person name="Halakuc P."/>
            <person name="Pipaliya S.V."/>
            <person name="Vacek V."/>
            <person name="Brzon O."/>
            <person name="Soukal P."/>
            <person name="Eme L."/>
            <person name="Dacks J.B."/>
            <person name="Karnkowska A."/>
            <person name="Elias M."/>
            <person name="Hampl V."/>
        </authorList>
    </citation>
    <scope>NUCLEOTIDE SEQUENCE [LARGE SCALE GENOMIC DNA]</scope>
    <source>
        <strain evidence="1">NAU3</strain>
        <tissue evidence="1">Gut</tissue>
    </source>
</reference>
<dbReference type="Proteomes" id="UP001281761">
    <property type="component" value="Unassembled WGS sequence"/>
</dbReference>
<keyword evidence="2" id="KW-1185">Reference proteome</keyword>
<dbReference type="EMBL" id="JARBJD010000647">
    <property type="protein sequence ID" value="KAK2940604.1"/>
    <property type="molecule type" value="Genomic_DNA"/>
</dbReference>
<gene>
    <name evidence="1" type="ORF">BLNAU_24487</name>
</gene>
<accession>A0ABQ9WMC1</accession>
<proteinExistence type="predicted"/>
<evidence type="ECO:0000313" key="2">
    <source>
        <dbReference type="Proteomes" id="UP001281761"/>
    </source>
</evidence>
<evidence type="ECO:0000313" key="1">
    <source>
        <dbReference type="EMBL" id="KAK2940604.1"/>
    </source>
</evidence>
<name>A0ABQ9WMC1_9EUKA</name>